<accession>A0A9J6P7L0</accession>
<dbReference type="Proteomes" id="UP001056429">
    <property type="component" value="Unassembled WGS sequence"/>
</dbReference>
<comment type="similarity">
    <text evidence="3">Belongs to the flavoredoxin family.</text>
</comment>
<dbReference type="GO" id="GO:0010181">
    <property type="term" value="F:FMN binding"/>
    <property type="evidence" value="ECO:0007669"/>
    <property type="project" value="InterPro"/>
</dbReference>
<dbReference type="Pfam" id="PF01613">
    <property type="entry name" value="Flavin_Reduct"/>
    <property type="match status" value="1"/>
</dbReference>
<gene>
    <name evidence="5" type="ORF">KDK92_18860</name>
</gene>
<evidence type="ECO:0000256" key="2">
    <source>
        <dbReference type="ARBA" id="ARBA00022630"/>
    </source>
</evidence>
<keyword evidence="6" id="KW-1185">Reference proteome</keyword>
<dbReference type="EMBL" id="JAGSOJ010000004">
    <property type="protein sequence ID" value="MCM1991805.1"/>
    <property type="molecule type" value="Genomic_DNA"/>
</dbReference>
<evidence type="ECO:0000313" key="5">
    <source>
        <dbReference type="EMBL" id="MCM1991805.1"/>
    </source>
</evidence>
<evidence type="ECO:0000259" key="4">
    <source>
        <dbReference type="SMART" id="SM00903"/>
    </source>
</evidence>
<comment type="caution">
    <text evidence="5">The sequence shown here is derived from an EMBL/GenBank/DDBJ whole genome shotgun (WGS) entry which is preliminary data.</text>
</comment>
<proteinExistence type="inferred from homology"/>
<dbReference type="InterPro" id="IPR012349">
    <property type="entry name" value="Split_barrel_FMN-bd"/>
</dbReference>
<dbReference type="SUPFAM" id="SSF50475">
    <property type="entry name" value="FMN-binding split barrel"/>
    <property type="match status" value="1"/>
</dbReference>
<dbReference type="Gene3D" id="2.30.110.10">
    <property type="entry name" value="Electron Transport, Fmn-binding Protein, Chain A"/>
    <property type="match status" value="1"/>
</dbReference>
<feature type="domain" description="Flavin reductase like" evidence="4">
    <location>
        <begin position="10"/>
        <end position="164"/>
    </location>
</feature>
<dbReference type="PANTHER" id="PTHR43567">
    <property type="entry name" value="FLAVOREDOXIN-RELATED-RELATED"/>
    <property type="match status" value="1"/>
</dbReference>
<dbReference type="InterPro" id="IPR052174">
    <property type="entry name" value="Flavoredoxin"/>
</dbReference>
<dbReference type="GO" id="GO:0016646">
    <property type="term" value="F:oxidoreductase activity, acting on the CH-NH group of donors, NAD or NADP as acceptor"/>
    <property type="evidence" value="ECO:0007669"/>
    <property type="project" value="UniProtKB-ARBA"/>
</dbReference>
<protein>
    <submittedName>
        <fullName evidence="5">Flavin reductase family protein</fullName>
    </submittedName>
</protein>
<name>A0A9J6P7L0_9CLOT</name>
<reference evidence="5" key="2">
    <citation type="submission" date="2021-04" db="EMBL/GenBank/DDBJ databases">
        <authorList>
            <person name="Dong X."/>
        </authorList>
    </citation>
    <scope>NUCLEOTIDE SEQUENCE</scope>
    <source>
        <strain evidence="5">ZWT</strain>
    </source>
</reference>
<reference evidence="5" key="1">
    <citation type="journal article" date="2021" name="mSystems">
        <title>Bacteria and Archaea Synergistically Convert Glycine Betaine to Biogenic Methane in the Formosa Cold Seep of the South China Sea.</title>
        <authorList>
            <person name="Li L."/>
            <person name="Zhang W."/>
            <person name="Zhang S."/>
            <person name="Song L."/>
            <person name="Sun Q."/>
            <person name="Zhang H."/>
            <person name="Xiang H."/>
            <person name="Dong X."/>
        </authorList>
    </citation>
    <scope>NUCLEOTIDE SEQUENCE</scope>
    <source>
        <strain evidence="5">ZWT</strain>
    </source>
</reference>
<evidence type="ECO:0000313" key="6">
    <source>
        <dbReference type="Proteomes" id="UP001056429"/>
    </source>
</evidence>
<dbReference type="RefSeq" id="WP_250860941.1">
    <property type="nucleotide sequence ID" value="NZ_JAGSOJ010000004.1"/>
</dbReference>
<dbReference type="PANTHER" id="PTHR43567:SF1">
    <property type="entry name" value="FLAVOREDOXIN"/>
    <property type="match status" value="1"/>
</dbReference>
<organism evidence="5 6">
    <name type="scientific">Oceanirhabdus seepicola</name>
    <dbReference type="NCBI Taxonomy" id="2828781"/>
    <lineage>
        <taxon>Bacteria</taxon>
        <taxon>Bacillati</taxon>
        <taxon>Bacillota</taxon>
        <taxon>Clostridia</taxon>
        <taxon>Eubacteriales</taxon>
        <taxon>Clostridiaceae</taxon>
        <taxon>Oceanirhabdus</taxon>
    </lineage>
</organism>
<comment type="cofactor">
    <cofactor evidence="1">
        <name>FMN</name>
        <dbReference type="ChEBI" id="CHEBI:58210"/>
    </cofactor>
</comment>
<dbReference type="InterPro" id="IPR002563">
    <property type="entry name" value="Flavin_Rdtase-like_dom"/>
</dbReference>
<evidence type="ECO:0000256" key="1">
    <source>
        <dbReference type="ARBA" id="ARBA00001917"/>
    </source>
</evidence>
<evidence type="ECO:0000256" key="3">
    <source>
        <dbReference type="ARBA" id="ARBA00038054"/>
    </source>
</evidence>
<sequence>MKKSVGANTMILPLPSVVVGTYDNDNNANMMTAAWTGIVNSSPTMISVSLRKATYSYSNIIDKQAFTICIPSKKHVLEMDYVGTVSGRIENKFEKTGLTSVKSEVVDAPYVSEFPVVLECKLVKYDDLGLHTMFIGEVIDVKIDKDCLKENGMPDILKIDPISYMHGDREYFGTGEYLGRANRMWQTSLLNDNTMSDYEKEILELILDYYNKIDNHEPIEELKEFFYWNDVDIILGPILIDSFEKYSDWYKDNNNTCFDGKHIIEKFEVDKLNEKEFIARMDVYHRAKTWEKGQAKSKRVHTKVKVECIFIKDKTANTLKMKKYNVILN</sequence>
<dbReference type="AlphaFoldDB" id="A0A9J6P7L0"/>
<keyword evidence="2" id="KW-0285">Flavoprotein</keyword>
<dbReference type="SMART" id="SM00903">
    <property type="entry name" value="Flavin_Reduct"/>
    <property type="match status" value="1"/>
</dbReference>